<keyword evidence="1" id="KW-0732">Signal</keyword>
<gene>
    <name evidence="2" type="ORF">B456_005G047600</name>
</gene>
<evidence type="ECO:0008006" key="4">
    <source>
        <dbReference type="Google" id="ProtNLM"/>
    </source>
</evidence>
<dbReference type="Gramene" id="KJB28430">
    <property type="protein sequence ID" value="KJB28430"/>
    <property type="gene ID" value="B456_005G047600"/>
</dbReference>
<evidence type="ECO:0000313" key="3">
    <source>
        <dbReference type="Proteomes" id="UP000032304"/>
    </source>
</evidence>
<organism evidence="2 3">
    <name type="scientific">Gossypium raimondii</name>
    <name type="common">Peruvian cotton</name>
    <name type="synonym">Gossypium klotzschianum subsp. raimondii</name>
    <dbReference type="NCBI Taxonomy" id="29730"/>
    <lineage>
        <taxon>Eukaryota</taxon>
        <taxon>Viridiplantae</taxon>
        <taxon>Streptophyta</taxon>
        <taxon>Embryophyta</taxon>
        <taxon>Tracheophyta</taxon>
        <taxon>Spermatophyta</taxon>
        <taxon>Magnoliopsida</taxon>
        <taxon>eudicotyledons</taxon>
        <taxon>Gunneridae</taxon>
        <taxon>Pentapetalae</taxon>
        <taxon>rosids</taxon>
        <taxon>malvids</taxon>
        <taxon>Malvales</taxon>
        <taxon>Malvaceae</taxon>
        <taxon>Malvoideae</taxon>
        <taxon>Gossypium</taxon>
    </lineage>
</organism>
<evidence type="ECO:0000256" key="1">
    <source>
        <dbReference type="SAM" id="SignalP"/>
    </source>
</evidence>
<dbReference type="PANTHER" id="PTHR33592:SF10">
    <property type="entry name" value="TRANSMEMBRANE PROTEIN"/>
    <property type="match status" value="1"/>
</dbReference>
<dbReference type="PANTHER" id="PTHR33592">
    <property type="entry name" value="TRANSMEMBRANE PROTEIN"/>
    <property type="match status" value="1"/>
</dbReference>
<protein>
    <recommendedName>
        <fullName evidence="4">Cupin type-1 domain-containing protein</fullName>
    </recommendedName>
</protein>
<dbReference type="OMA" id="SPCTHNT"/>
<accession>A0A0D2SB36</accession>
<dbReference type="EMBL" id="CM001744">
    <property type="protein sequence ID" value="KJB28430.1"/>
    <property type="molecule type" value="Genomic_DNA"/>
</dbReference>
<dbReference type="AlphaFoldDB" id="A0A0D2SB36"/>
<reference evidence="2 3" key="1">
    <citation type="journal article" date="2012" name="Nature">
        <title>Repeated polyploidization of Gossypium genomes and the evolution of spinnable cotton fibres.</title>
        <authorList>
            <person name="Paterson A.H."/>
            <person name="Wendel J.F."/>
            <person name="Gundlach H."/>
            <person name="Guo H."/>
            <person name="Jenkins J."/>
            <person name="Jin D."/>
            <person name="Llewellyn D."/>
            <person name="Showmaker K.C."/>
            <person name="Shu S."/>
            <person name="Udall J."/>
            <person name="Yoo M.J."/>
            <person name="Byers R."/>
            <person name="Chen W."/>
            <person name="Doron-Faigenboim A."/>
            <person name="Duke M.V."/>
            <person name="Gong L."/>
            <person name="Grimwood J."/>
            <person name="Grover C."/>
            <person name="Grupp K."/>
            <person name="Hu G."/>
            <person name="Lee T.H."/>
            <person name="Li J."/>
            <person name="Lin L."/>
            <person name="Liu T."/>
            <person name="Marler B.S."/>
            <person name="Page J.T."/>
            <person name="Roberts A.W."/>
            <person name="Romanel E."/>
            <person name="Sanders W.S."/>
            <person name="Szadkowski E."/>
            <person name="Tan X."/>
            <person name="Tang H."/>
            <person name="Xu C."/>
            <person name="Wang J."/>
            <person name="Wang Z."/>
            <person name="Zhang D."/>
            <person name="Zhang L."/>
            <person name="Ashrafi H."/>
            <person name="Bedon F."/>
            <person name="Bowers J.E."/>
            <person name="Brubaker C.L."/>
            <person name="Chee P.W."/>
            <person name="Das S."/>
            <person name="Gingle A.R."/>
            <person name="Haigler C.H."/>
            <person name="Harker D."/>
            <person name="Hoffmann L.V."/>
            <person name="Hovav R."/>
            <person name="Jones D.C."/>
            <person name="Lemke C."/>
            <person name="Mansoor S."/>
            <person name="ur Rahman M."/>
            <person name="Rainville L.N."/>
            <person name="Rambani A."/>
            <person name="Reddy U.K."/>
            <person name="Rong J.K."/>
            <person name="Saranga Y."/>
            <person name="Scheffler B.E."/>
            <person name="Scheffler J.A."/>
            <person name="Stelly D.M."/>
            <person name="Triplett B.A."/>
            <person name="Van Deynze A."/>
            <person name="Vaslin M.F."/>
            <person name="Waghmare V.N."/>
            <person name="Walford S.A."/>
            <person name="Wright R.J."/>
            <person name="Zaki E.A."/>
            <person name="Zhang T."/>
            <person name="Dennis E.S."/>
            <person name="Mayer K.F."/>
            <person name="Peterson D.G."/>
            <person name="Rokhsar D.S."/>
            <person name="Wang X."/>
            <person name="Schmutz J."/>
        </authorList>
    </citation>
    <scope>NUCLEOTIDE SEQUENCE [LARGE SCALE GENOMIC DNA]</scope>
</reference>
<keyword evidence="3" id="KW-1185">Reference proteome</keyword>
<name>A0A0D2SB36_GOSRA</name>
<sequence length="95" mass="10121">MGFLKGRRSAAVLVFTILFLSFTAEFGAAIRPRGLTEQLFKKMVPNFESLPRGPVPPSAGSPCTNIPGGAGLCTVKEINAAGASFVRRRPFPLTL</sequence>
<proteinExistence type="predicted"/>
<dbReference type="Proteomes" id="UP000032304">
    <property type="component" value="Chromosome 5"/>
</dbReference>
<feature type="chain" id="PRO_5002251646" description="Cupin type-1 domain-containing protein" evidence="1">
    <location>
        <begin position="30"/>
        <end position="95"/>
    </location>
</feature>
<feature type="signal peptide" evidence="1">
    <location>
        <begin position="1"/>
        <end position="29"/>
    </location>
</feature>
<evidence type="ECO:0000313" key="2">
    <source>
        <dbReference type="EMBL" id="KJB28430.1"/>
    </source>
</evidence>